<keyword evidence="2" id="KW-0472">Membrane</keyword>
<sequence length="726" mass="81693">MAAAAGQAGKPLHHEQFGTMQARHLPSLLLRNAIDPLFNDIADREVLGEVQEHLLAADDGPAMAEGTDRRERRLAAAKSIRTGERLIFTPPASVQWSTEGITYEAIPPGLGDERAVRLRRFWLAHNNGALSYHLAFSHHYASLERDGDEANYTPATYYFLSLLQKLAAPKEFELDERWEPGSTASVFDEHLGIAPLDQLTVTDASGKPERFWPFVRRRMLDDAARLFDRLALQLGQARSSALDEHLIDQVPFIEVPGLVVPKSRFMFLIHDERFFKRLMPLDPVTNDGAAPKVMVQERCYLPYQLRLEKQVDAAQAGDGIVRLDEGYWGWVTAQPQYADWIRGRSPVLRKAGGGRFSSVDELAAAMRLGLVEQTVDEAGRRLSAPLPLRIPAFEEGRTDCLDYLFLAGFNQNIIDFMNQDTSEILDSIDPIYPESDAQSDERFFVRYANHRAMLTYVPKSRSLETGNDYIGTCPYAFLIHALALHNEFLARGHEARSMARIERIEALVARGQGRLPEPLSASAQALAESEPLEGEDDFDRAEMAINHVKFSEYKDFERFRYANPFRYDTERAVFGKLEELRGIKRKKDALDLAVASLEDHASDLQRRNEASNEKAAARRDRQLSILLGGTGVFGAGQMMYWIGETAKGGPDKKAEPVTLDFLGFPDIALGGDAIMVTTVALMFYALIVFVPFFFFIVSSVILNWARETNWGRRAEGYVRSLWRGRS</sequence>
<evidence type="ECO:0008006" key="5">
    <source>
        <dbReference type="Google" id="ProtNLM"/>
    </source>
</evidence>
<protein>
    <recommendedName>
        <fullName evidence="5">Lipoxygenase domain-containing protein</fullName>
    </recommendedName>
</protein>
<proteinExistence type="predicted"/>
<gene>
    <name evidence="3" type="ORF">K7G82_14060</name>
</gene>
<reference evidence="3 4" key="1">
    <citation type="submission" date="2021-08" db="EMBL/GenBank/DDBJ databases">
        <authorList>
            <person name="Tuo L."/>
        </authorList>
    </citation>
    <scope>NUCLEOTIDE SEQUENCE [LARGE SCALE GENOMIC DNA]</scope>
    <source>
        <strain evidence="3 4">JCM 31229</strain>
    </source>
</reference>
<evidence type="ECO:0000313" key="3">
    <source>
        <dbReference type="EMBL" id="MBY8823424.1"/>
    </source>
</evidence>
<evidence type="ECO:0000256" key="1">
    <source>
        <dbReference type="SAM" id="Coils"/>
    </source>
</evidence>
<keyword evidence="2" id="KW-0812">Transmembrane</keyword>
<comment type="caution">
    <text evidence="3">The sequence shown here is derived from an EMBL/GenBank/DDBJ whole genome shotgun (WGS) entry which is preliminary data.</text>
</comment>
<keyword evidence="1" id="KW-0175">Coiled coil</keyword>
<dbReference type="EMBL" id="JAINVV010000006">
    <property type="protein sequence ID" value="MBY8823424.1"/>
    <property type="molecule type" value="Genomic_DNA"/>
</dbReference>
<feature type="transmembrane region" description="Helical" evidence="2">
    <location>
        <begin position="681"/>
        <end position="705"/>
    </location>
</feature>
<feature type="coiled-coil region" evidence="1">
    <location>
        <begin position="587"/>
        <end position="614"/>
    </location>
</feature>
<evidence type="ECO:0000256" key="2">
    <source>
        <dbReference type="SAM" id="Phobius"/>
    </source>
</evidence>
<keyword evidence="4" id="KW-1185">Reference proteome</keyword>
<dbReference type="Proteomes" id="UP000706039">
    <property type="component" value="Unassembled WGS sequence"/>
</dbReference>
<accession>A0ABS7PTV8</accession>
<evidence type="ECO:0000313" key="4">
    <source>
        <dbReference type="Proteomes" id="UP000706039"/>
    </source>
</evidence>
<organism evidence="3 4">
    <name type="scientific">Sphingomonas colocasiae</name>
    <dbReference type="NCBI Taxonomy" id="1848973"/>
    <lineage>
        <taxon>Bacteria</taxon>
        <taxon>Pseudomonadati</taxon>
        <taxon>Pseudomonadota</taxon>
        <taxon>Alphaproteobacteria</taxon>
        <taxon>Sphingomonadales</taxon>
        <taxon>Sphingomonadaceae</taxon>
        <taxon>Sphingomonas</taxon>
    </lineage>
</organism>
<keyword evidence="2" id="KW-1133">Transmembrane helix</keyword>
<dbReference type="RefSeq" id="WP_222990532.1">
    <property type="nucleotide sequence ID" value="NZ_JAINVV010000006.1"/>
</dbReference>
<name>A0ABS7PTV8_9SPHN</name>